<organism evidence="10 11">
    <name type="scientific">Thermococcus chitonophagus</name>
    <dbReference type="NCBI Taxonomy" id="54262"/>
    <lineage>
        <taxon>Archaea</taxon>
        <taxon>Methanobacteriati</taxon>
        <taxon>Methanobacteriota</taxon>
        <taxon>Thermococci</taxon>
        <taxon>Thermococcales</taxon>
        <taxon>Thermococcaceae</taxon>
        <taxon>Thermococcus</taxon>
    </lineage>
</organism>
<dbReference type="Proteomes" id="UP000093069">
    <property type="component" value="Chromosome I"/>
</dbReference>
<dbReference type="HAMAP" id="MF_00028">
    <property type="entry name" value="CobQ"/>
    <property type="match status" value="1"/>
</dbReference>
<dbReference type="Gene3D" id="3.40.50.300">
    <property type="entry name" value="P-loop containing nucleotide triphosphate hydrolases"/>
    <property type="match status" value="1"/>
</dbReference>
<dbReference type="Pfam" id="PF01656">
    <property type="entry name" value="CbiA"/>
    <property type="match status" value="1"/>
</dbReference>
<evidence type="ECO:0000256" key="6">
    <source>
        <dbReference type="ARBA" id="ARBA00025166"/>
    </source>
</evidence>
<evidence type="ECO:0000256" key="1">
    <source>
        <dbReference type="ARBA" id="ARBA00004953"/>
    </source>
</evidence>
<dbReference type="Gene3D" id="3.40.50.880">
    <property type="match status" value="1"/>
</dbReference>
<dbReference type="GO" id="GO:0009236">
    <property type="term" value="P:cobalamin biosynthetic process"/>
    <property type="evidence" value="ECO:0007669"/>
    <property type="project" value="UniProtKB-UniRule"/>
</dbReference>
<feature type="active site" description="Nucleophile" evidence="7">
    <location>
        <position position="329"/>
    </location>
</feature>
<dbReference type="InterPro" id="IPR029062">
    <property type="entry name" value="Class_I_gatase-like"/>
</dbReference>
<evidence type="ECO:0000256" key="5">
    <source>
        <dbReference type="ARBA" id="ARBA00022962"/>
    </source>
</evidence>
<dbReference type="CDD" id="cd01750">
    <property type="entry name" value="GATase1_CobQ"/>
    <property type="match status" value="1"/>
</dbReference>
<evidence type="ECO:0000256" key="2">
    <source>
        <dbReference type="ARBA" id="ARBA00006205"/>
    </source>
</evidence>
<dbReference type="KEGG" id="tch:CHITON_1273"/>
<evidence type="ECO:0000259" key="8">
    <source>
        <dbReference type="Pfam" id="PF01656"/>
    </source>
</evidence>
<dbReference type="CDD" id="cd05389">
    <property type="entry name" value="CobQ_N"/>
    <property type="match status" value="1"/>
</dbReference>
<feature type="domain" description="CobQ/CobB/MinD/ParA nucleotide binding" evidence="8">
    <location>
        <begin position="9"/>
        <end position="234"/>
    </location>
</feature>
<comment type="similarity">
    <text evidence="2 7">Belongs to the CobB/CobQ family. CobQ subfamily.</text>
</comment>
<dbReference type="EMBL" id="LN999010">
    <property type="protein sequence ID" value="CUX78052.1"/>
    <property type="molecule type" value="Genomic_DNA"/>
</dbReference>
<evidence type="ECO:0000256" key="7">
    <source>
        <dbReference type="HAMAP-Rule" id="MF_00028"/>
    </source>
</evidence>
<accession>A0A160VT05</accession>
<dbReference type="PANTHER" id="PTHR21343:SF1">
    <property type="entry name" value="COBYRIC ACID SYNTHASE"/>
    <property type="match status" value="1"/>
</dbReference>
<dbReference type="InterPro" id="IPR002586">
    <property type="entry name" value="CobQ/CobB/MinD/ParA_Nub-bd_dom"/>
</dbReference>
<comment type="pathway">
    <text evidence="1 7">Cofactor biosynthesis; adenosylcobalamin biosynthesis.</text>
</comment>
<dbReference type="GO" id="GO:0016874">
    <property type="term" value="F:ligase activity"/>
    <property type="evidence" value="ECO:0007669"/>
    <property type="project" value="UniProtKB-KW"/>
</dbReference>
<dbReference type="SUPFAM" id="SSF52317">
    <property type="entry name" value="Class I glutamine amidotransferase-like"/>
    <property type="match status" value="1"/>
</dbReference>
<dbReference type="InterPro" id="IPR027417">
    <property type="entry name" value="P-loop_NTPase"/>
</dbReference>
<reference evidence="11" key="1">
    <citation type="submission" date="2016-01" db="EMBL/GenBank/DDBJ databases">
        <authorList>
            <person name="Vorgias C.E."/>
        </authorList>
    </citation>
    <scope>NUCLEOTIDE SEQUENCE [LARGE SCALE GENOMIC DNA]</scope>
</reference>
<keyword evidence="4 7" id="KW-0169">Cobalamin biosynthesis</keyword>
<dbReference type="InterPro" id="IPR004459">
    <property type="entry name" value="CobQ_synth"/>
</dbReference>
<proteinExistence type="inferred from homology"/>
<evidence type="ECO:0000259" key="9">
    <source>
        <dbReference type="Pfam" id="PF07685"/>
    </source>
</evidence>
<dbReference type="InterPro" id="IPR033949">
    <property type="entry name" value="CobQ_GATase1"/>
</dbReference>
<gene>
    <name evidence="7" type="primary">cobQ</name>
    <name evidence="10" type="ORF">CHITON_1273</name>
</gene>
<feature type="domain" description="CobB/CobQ-like glutamine amidotransferase" evidence="9">
    <location>
        <begin position="254"/>
        <end position="436"/>
    </location>
</feature>
<dbReference type="Pfam" id="PF07685">
    <property type="entry name" value="GATase_3"/>
    <property type="match status" value="1"/>
</dbReference>
<dbReference type="NCBIfam" id="TIGR00313">
    <property type="entry name" value="cobQ"/>
    <property type="match status" value="1"/>
</dbReference>
<dbReference type="GO" id="GO:0015420">
    <property type="term" value="F:ABC-type vitamin B12 transporter activity"/>
    <property type="evidence" value="ECO:0007669"/>
    <property type="project" value="UniProtKB-UniRule"/>
</dbReference>
<dbReference type="InterPro" id="IPR047045">
    <property type="entry name" value="CobQ_N"/>
</dbReference>
<sequence length="485" mass="54284">MGIQMGRALMILGTSSGAGKSLLATALCRIFSNMGYDVVPFKSQNMSLNSAPTIEGGEISRAQYLQAIACRKKPSVKFNPILLKPEGNMRSQVVFMGKPIGSVSAREYMLSKKEELFRKAMAVLDELKEKHDLVIIEGAGSPVEINLKDYDIANTRVMLHAKAKGILVTDIDRGGSFASIVGTMELLKPEEREAIIGFVFNKFRGDPSLLEPGFEYLEKRYGKPTLGVIPYVEHRLPEEDSLAEFPKVKGELHIQIIRLPHMSNFTDFEPLHWANGVDYVTRPEEIKGDLIIIPGSKNTVEDLLWLREEGFEDAIIEAHREGSFVVGICGGFQMLGEKIIDNVESKRGVIMGIGLLPAETVFSKVKRTNHLKAEVLWGPAKGMNVEGYEIRFGRSTSERPFSLITSVNGAKALEPEGAVGERAFGTYLHGIFHNFTFTERFLNFLRREKGLEPISIGEWSIEEEIERFARIVEKNFDMERILEEL</sequence>
<keyword evidence="10" id="KW-0436">Ligase</keyword>
<name>A0A160VT05_9EURY</name>
<evidence type="ECO:0000313" key="11">
    <source>
        <dbReference type="Proteomes" id="UP000093069"/>
    </source>
</evidence>
<dbReference type="UniPathway" id="UPA00148"/>
<evidence type="ECO:0000313" key="10">
    <source>
        <dbReference type="EMBL" id="CUX78052.1"/>
    </source>
</evidence>
<feature type="active site" evidence="7">
    <location>
        <position position="429"/>
    </location>
</feature>
<evidence type="ECO:0000256" key="4">
    <source>
        <dbReference type="ARBA" id="ARBA00022573"/>
    </source>
</evidence>
<protein>
    <recommendedName>
        <fullName evidence="3 7">Probable cobyric acid synthase</fullName>
    </recommendedName>
</protein>
<dbReference type="SUPFAM" id="SSF52540">
    <property type="entry name" value="P-loop containing nucleoside triphosphate hydrolases"/>
    <property type="match status" value="1"/>
</dbReference>
<dbReference type="AlphaFoldDB" id="A0A160VT05"/>
<dbReference type="STRING" id="54262.CHITON_1273"/>
<dbReference type="InterPro" id="IPR011698">
    <property type="entry name" value="GATase_3"/>
</dbReference>
<evidence type="ECO:0000256" key="3">
    <source>
        <dbReference type="ARBA" id="ARBA00014921"/>
    </source>
</evidence>
<dbReference type="NCBIfam" id="NF001989">
    <property type="entry name" value="PRK00784.1"/>
    <property type="match status" value="1"/>
</dbReference>
<comment type="function">
    <text evidence="6 7">Catalyzes amidations at positions B, D, E, and G on adenosylcobyrinic A,C-diamide. NH(2) groups are provided by glutamine, and one molecule of ATP is hydrogenolyzed for each amidation.</text>
</comment>
<dbReference type="PROSITE" id="PS51274">
    <property type="entry name" value="GATASE_COBBQ"/>
    <property type="match status" value="1"/>
</dbReference>
<dbReference type="PANTHER" id="PTHR21343">
    <property type="entry name" value="DETHIOBIOTIN SYNTHETASE"/>
    <property type="match status" value="1"/>
</dbReference>
<keyword evidence="5 7" id="KW-0315">Glutamine amidotransferase</keyword>